<name>A0A0F9S1F0_9ZZZZ</name>
<evidence type="ECO:0000313" key="1">
    <source>
        <dbReference type="EMBL" id="KKN56092.1"/>
    </source>
</evidence>
<gene>
    <name evidence="1" type="ORF">LCGC14_0575700</name>
</gene>
<dbReference type="EMBL" id="LAZR01000858">
    <property type="protein sequence ID" value="KKN56092.1"/>
    <property type="molecule type" value="Genomic_DNA"/>
</dbReference>
<sequence>MKTTKANVIAECGDQIADREHLFSEGELGRTDEYSRLRDNLFCTRAAHHGEESEEEESILGEMDEIWCLMTDDERKTVDSLAVGDSCHHKEQKP</sequence>
<accession>A0A0F9S1F0</accession>
<protein>
    <submittedName>
        <fullName evidence="1">Uncharacterized protein</fullName>
    </submittedName>
</protein>
<organism evidence="1">
    <name type="scientific">marine sediment metagenome</name>
    <dbReference type="NCBI Taxonomy" id="412755"/>
    <lineage>
        <taxon>unclassified sequences</taxon>
        <taxon>metagenomes</taxon>
        <taxon>ecological metagenomes</taxon>
    </lineage>
</organism>
<proteinExistence type="predicted"/>
<reference evidence="1" key="1">
    <citation type="journal article" date="2015" name="Nature">
        <title>Complex archaea that bridge the gap between prokaryotes and eukaryotes.</title>
        <authorList>
            <person name="Spang A."/>
            <person name="Saw J.H."/>
            <person name="Jorgensen S.L."/>
            <person name="Zaremba-Niedzwiedzka K."/>
            <person name="Martijn J."/>
            <person name="Lind A.E."/>
            <person name="van Eijk R."/>
            <person name="Schleper C."/>
            <person name="Guy L."/>
            <person name="Ettema T.J."/>
        </authorList>
    </citation>
    <scope>NUCLEOTIDE SEQUENCE</scope>
</reference>
<comment type="caution">
    <text evidence="1">The sequence shown here is derived from an EMBL/GenBank/DDBJ whole genome shotgun (WGS) entry which is preliminary data.</text>
</comment>
<dbReference type="AlphaFoldDB" id="A0A0F9S1F0"/>